<name>A0A0B6VTV0_9CAUD</name>
<organism evidence="1 2">
    <name type="scientific">Edwardsiella phage PEi26</name>
    <dbReference type="NCBI Taxonomy" id="1608311"/>
    <lineage>
        <taxon>Viruses</taxon>
        <taxon>Duplodnaviria</taxon>
        <taxon>Heunggongvirae</taxon>
        <taxon>Uroviricota</taxon>
        <taxon>Caudoviricetes</taxon>
        <taxon>Pantevenvirales</taxon>
        <taxon>Straboviridae</taxon>
        <taxon>Tevenvirinae</taxon>
        <taxon>Kanagawavirus</taxon>
        <taxon>Kanagawavirus pei20</taxon>
    </lineage>
</organism>
<evidence type="ECO:0000313" key="1">
    <source>
        <dbReference type="EMBL" id="BAQ23076.1"/>
    </source>
</evidence>
<dbReference type="EMBL" id="AP014715">
    <property type="protein sequence ID" value="BAQ23076.1"/>
    <property type="molecule type" value="Genomic_DNA"/>
</dbReference>
<accession>A0A0B6VTV0</accession>
<protein>
    <submittedName>
        <fullName evidence="1">Uncharacterized protein</fullName>
    </submittedName>
</protein>
<evidence type="ECO:0000313" key="2">
    <source>
        <dbReference type="Proteomes" id="UP000225144"/>
    </source>
</evidence>
<sequence>MDHNVPRNGPPTENLKMKYLTAPYLTLMHAFHAHADDVLSNQKYEQDRIANMQEYCTLRLDAGRQTGKTEAVALFAADWIDEGGTVICLAYNSSYAKATEDRIRIKCMHKYVKINPLQIFSHSMRSFLSDSGDRPYRGTSLSRVLIIIDEPCSKMPEIYKFYKAYEDNVKLATRTSGAKYPLFFVMGIQ</sequence>
<reference evidence="1 2" key="1">
    <citation type="submission" date="2015-02" db="EMBL/GenBank/DDBJ databases">
        <title>Complete genome sequences of Edwardsiella bacteriophages, PEi20 and PEi26.</title>
        <authorList>
            <person name="Yasuike M."/>
            <person name="Nishiki I."/>
            <person name="Iwasaki Y."/>
            <person name="Nakamura Y."/>
            <person name="Fujiwara A."/>
            <person name="Hassan E.S."/>
            <person name="Mahmoud M.M."/>
            <person name="Kawato Y."/>
            <person name="Nagai S."/>
            <person name="Kobayashi T."/>
            <person name="Ototake M."/>
            <person name="Nakai T."/>
        </authorList>
    </citation>
    <scope>NUCLEOTIDE SEQUENCE [LARGE SCALE GENOMIC DNA]</scope>
</reference>
<proteinExistence type="predicted"/>
<dbReference type="Proteomes" id="UP000225144">
    <property type="component" value="Genome"/>
</dbReference>
<gene>
    <name evidence="1" type="primary">vs.8</name>
</gene>